<organism evidence="1 2">
    <name type="scientific">Brachionus plicatilis</name>
    <name type="common">Marine rotifer</name>
    <name type="synonym">Brachionus muelleri</name>
    <dbReference type="NCBI Taxonomy" id="10195"/>
    <lineage>
        <taxon>Eukaryota</taxon>
        <taxon>Metazoa</taxon>
        <taxon>Spiralia</taxon>
        <taxon>Gnathifera</taxon>
        <taxon>Rotifera</taxon>
        <taxon>Eurotatoria</taxon>
        <taxon>Monogononta</taxon>
        <taxon>Pseudotrocha</taxon>
        <taxon>Ploima</taxon>
        <taxon>Brachionidae</taxon>
        <taxon>Brachionus</taxon>
    </lineage>
</organism>
<name>A0A3M7PQD1_BRAPC</name>
<dbReference type="AlphaFoldDB" id="A0A3M7PQD1"/>
<dbReference type="Proteomes" id="UP000276133">
    <property type="component" value="Unassembled WGS sequence"/>
</dbReference>
<comment type="caution">
    <text evidence="1">The sequence shown here is derived from an EMBL/GenBank/DDBJ whole genome shotgun (WGS) entry which is preliminary data.</text>
</comment>
<protein>
    <submittedName>
        <fullName evidence="1">Uncharacterized protein</fullName>
    </submittedName>
</protein>
<keyword evidence="2" id="KW-1185">Reference proteome</keyword>
<dbReference type="EMBL" id="REGN01009361">
    <property type="protein sequence ID" value="RNA01357.1"/>
    <property type="molecule type" value="Genomic_DNA"/>
</dbReference>
<reference evidence="1 2" key="1">
    <citation type="journal article" date="2018" name="Sci. Rep.">
        <title>Genomic signatures of local adaptation to the degree of environmental predictability in rotifers.</title>
        <authorList>
            <person name="Franch-Gras L."/>
            <person name="Hahn C."/>
            <person name="Garcia-Roger E.M."/>
            <person name="Carmona M.J."/>
            <person name="Serra M."/>
            <person name="Gomez A."/>
        </authorList>
    </citation>
    <scope>NUCLEOTIDE SEQUENCE [LARGE SCALE GENOMIC DNA]</scope>
    <source>
        <strain evidence="1">HYR1</strain>
    </source>
</reference>
<proteinExistence type="predicted"/>
<evidence type="ECO:0000313" key="2">
    <source>
        <dbReference type="Proteomes" id="UP000276133"/>
    </source>
</evidence>
<evidence type="ECO:0000313" key="1">
    <source>
        <dbReference type="EMBL" id="RNA01357.1"/>
    </source>
</evidence>
<accession>A0A3M7PQD1</accession>
<gene>
    <name evidence="1" type="ORF">BpHYR1_018570</name>
</gene>
<sequence length="78" mass="9453">MKNCFIFLKDRDPFEKLFEEKIGLGLKSPKKNFYNIFFSIHADFRSNHLLFTKTFNMSIKFLLRHPKKEEDLSEKSMF</sequence>